<evidence type="ECO:0000313" key="3">
    <source>
        <dbReference type="EMBL" id="OYD59601.1"/>
    </source>
</evidence>
<organism evidence="3 4">
    <name type="scientific">Fictibacillus aquaticus</name>
    <dbReference type="NCBI Taxonomy" id="2021314"/>
    <lineage>
        <taxon>Bacteria</taxon>
        <taxon>Bacillati</taxon>
        <taxon>Bacillota</taxon>
        <taxon>Bacilli</taxon>
        <taxon>Bacillales</taxon>
        <taxon>Fictibacillaceae</taxon>
        <taxon>Fictibacillus</taxon>
    </lineage>
</organism>
<dbReference type="PANTHER" id="PTHR34351">
    <property type="entry name" value="SLR1927 PROTEIN-RELATED"/>
    <property type="match status" value="1"/>
</dbReference>
<dbReference type="AlphaFoldDB" id="A0A235FE58"/>
<accession>A0A235FE58</accession>
<feature type="domain" description="DUF58" evidence="2">
    <location>
        <begin position="217"/>
        <end position="272"/>
    </location>
</feature>
<keyword evidence="1" id="KW-0472">Membrane</keyword>
<dbReference type="Proteomes" id="UP000215059">
    <property type="component" value="Unassembled WGS sequence"/>
</dbReference>
<name>A0A235FE58_9BACL</name>
<dbReference type="RefSeq" id="WP_094251562.1">
    <property type="nucleotide sequence ID" value="NZ_JBHLXL010000001.1"/>
</dbReference>
<reference evidence="3 4" key="1">
    <citation type="submission" date="2017-07" db="EMBL/GenBank/DDBJ databases">
        <title>Fictibacillus sp. nov. GDSW-R2A3 Genome sequencing and assembly.</title>
        <authorList>
            <person name="Mayilraj S."/>
        </authorList>
    </citation>
    <scope>NUCLEOTIDE SEQUENCE [LARGE SCALE GENOMIC DNA]</scope>
    <source>
        <strain evidence="3 4">GDSW-R2A3</strain>
    </source>
</reference>
<dbReference type="PANTHER" id="PTHR34351:SF2">
    <property type="entry name" value="DUF58 DOMAIN-CONTAINING PROTEIN"/>
    <property type="match status" value="1"/>
</dbReference>
<gene>
    <name evidence="3" type="ORF">CGZ90_06850</name>
</gene>
<dbReference type="Pfam" id="PF01882">
    <property type="entry name" value="DUF58"/>
    <property type="match status" value="1"/>
</dbReference>
<evidence type="ECO:0000313" key="4">
    <source>
        <dbReference type="Proteomes" id="UP000215059"/>
    </source>
</evidence>
<keyword evidence="1" id="KW-1133">Transmembrane helix</keyword>
<keyword evidence="4" id="KW-1185">Reference proteome</keyword>
<sequence length="406" mass="46881">MLWREQSSLTKIFQLLLLFPPFLILIGMFKGRALLFFIGVLIVMLYWATVNFFKSAHNGLYIVNEKRVYRLFPGDIENITIEIGYNGRWPSIKGCLSFAYKDIVRDVEVEEVSLGEKKLKLLDRSFFIGGGQQQRHLFQIEGLRRGVTRISNMNVQVRDMFSFGIQYLQYDKTFHTEIVVYPEPLHVIGLEKLQQSGLGDHRYPHSLYEDVTFPSGVREYEPGDSFGRIHWKATARTGDLQTKIFEKTTLFRWTFIFTLPTDKTNHFMSTEDLEKEISFLAYMCQFAALKKIPFELFINIRVPGPSQLIHMEPGDGKEHLVKVLESLARIDIASMTVKQDVLLAKADAALLTVKPFIIFGGMQPDDTGCLLYIQRWKKRGAQLQKIHHTDSGAYLQPLYYDRRASS</sequence>
<dbReference type="OrthoDB" id="9789943at2"/>
<evidence type="ECO:0000256" key="1">
    <source>
        <dbReference type="SAM" id="Phobius"/>
    </source>
</evidence>
<protein>
    <recommendedName>
        <fullName evidence="2">DUF58 domain-containing protein</fullName>
    </recommendedName>
</protein>
<comment type="caution">
    <text evidence="3">The sequence shown here is derived from an EMBL/GenBank/DDBJ whole genome shotgun (WGS) entry which is preliminary data.</text>
</comment>
<feature type="transmembrane region" description="Helical" evidence="1">
    <location>
        <begin position="12"/>
        <end position="29"/>
    </location>
</feature>
<dbReference type="EMBL" id="NOII01000001">
    <property type="protein sequence ID" value="OYD59601.1"/>
    <property type="molecule type" value="Genomic_DNA"/>
</dbReference>
<feature type="transmembrane region" description="Helical" evidence="1">
    <location>
        <begin position="35"/>
        <end position="53"/>
    </location>
</feature>
<dbReference type="InterPro" id="IPR002881">
    <property type="entry name" value="DUF58"/>
</dbReference>
<evidence type="ECO:0000259" key="2">
    <source>
        <dbReference type="Pfam" id="PF01882"/>
    </source>
</evidence>
<keyword evidence="1" id="KW-0812">Transmembrane</keyword>
<proteinExistence type="predicted"/>